<evidence type="ECO:0000313" key="1">
    <source>
        <dbReference type="EMBL" id="GAI31715.1"/>
    </source>
</evidence>
<accession>X1NY43</accession>
<reference evidence="1" key="1">
    <citation type="journal article" date="2014" name="Front. Microbiol.">
        <title>High frequency of phylogenetically diverse reductive dehalogenase-homologous genes in deep subseafloor sedimentary metagenomes.</title>
        <authorList>
            <person name="Kawai M."/>
            <person name="Futagami T."/>
            <person name="Toyoda A."/>
            <person name="Takaki Y."/>
            <person name="Nishi S."/>
            <person name="Hori S."/>
            <person name="Arai W."/>
            <person name="Tsubouchi T."/>
            <person name="Morono Y."/>
            <person name="Uchiyama I."/>
            <person name="Ito T."/>
            <person name="Fujiyama A."/>
            <person name="Inagaki F."/>
            <person name="Takami H."/>
        </authorList>
    </citation>
    <scope>NUCLEOTIDE SEQUENCE</scope>
    <source>
        <strain evidence="1">Expedition CK06-06</strain>
    </source>
</reference>
<sequence>NVSIRGEEIGIVLSAKLAKIRGLCLFDEEKTILLIGFDLFS</sequence>
<dbReference type="AlphaFoldDB" id="X1NY43"/>
<dbReference type="EMBL" id="BARV01018237">
    <property type="protein sequence ID" value="GAI31715.1"/>
    <property type="molecule type" value="Genomic_DNA"/>
</dbReference>
<name>X1NY43_9ZZZZ</name>
<comment type="caution">
    <text evidence="1">The sequence shown here is derived from an EMBL/GenBank/DDBJ whole genome shotgun (WGS) entry which is preliminary data.</text>
</comment>
<protein>
    <submittedName>
        <fullName evidence="1">Uncharacterized protein</fullName>
    </submittedName>
</protein>
<proteinExistence type="predicted"/>
<gene>
    <name evidence="1" type="ORF">S06H3_30892</name>
</gene>
<feature type="non-terminal residue" evidence="1">
    <location>
        <position position="1"/>
    </location>
</feature>
<organism evidence="1">
    <name type="scientific">marine sediment metagenome</name>
    <dbReference type="NCBI Taxonomy" id="412755"/>
    <lineage>
        <taxon>unclassified sequences</taxon>
        <taxon>metagenomes</taxon>
        <taxon>ecological metagenomes</taxon>
    </lineage>
</organism>